<reference evidence="1" key="1">
    <citation type="submission" date="2022-01" db="EMBL/GenBank/DDBJ databases">
        <authorList>
            <person name="King R."/>
        </authorList>
    </citation>
    <scope>NUCLEOTIDE SEQUENCE</scope>
</reference>
<evidence type="ECO:0000313" key="2">
    <source>
        <dbReference type="Proteomes" id="UP001153636"/>
    </source>
</evidence>
<dbReference type="AlphaFoldDB" id="A0A9P0GIM9"/>
<organism evidence="1 2">
    <name type="scientific">Psylliodes chrysocephalus</name>
    <dbReference type="NCBI Taxonomy" id="3402493"/>
    <lineage>
        <taxon>Eukaryota</taxon>
        <taxon>Metazoa</taxon>
        <taxon>Ecdysozoa</taxon>
        <taxon>Arthropoda</taxon>
        <taxon>Hexapoda</taxon>
        <taxon>Insecta</taxon>
        <taxon>Pterygota</taxon>
        <taxon>Neoptera</taxon>
        <taxon>Endopterygota</taxon>
        <taxon>Coleoptera</taxon>
        <taxon>Polyphaga</taxon>
        <taxon>Cucujiformia</taxon>
        <taxon>Chrysomeloidea</taxon>
        <taxon>Chrysomelidae</taxon>
        <taxon>Galerucinae</taxon>
        <taxon>Alticini</taxon>
        <taxon>Psylliodes</taxon>
    </lineage>
</organism>
<sequence>MANPTTMKYSKAHVAKDRKVRWRSINKGCQQKVYTKEGDENFGLQIVGNISPQISTKSTGELETEAITGLEECVSNTSTDNGHRSSELQEPFEKFNNSKKLNHNIEDNATKCFEVSTHLESTGFRFLVSEYSFLPNDSDFGDVECALKRHTKMYSPEDYIQVMKSCRRKHPIEVVSMKKAVFVSTLKLEKEICNRKKSRQEKKINWLKIKEIKILKEKPYSIFNKNTYEDTDTDYKEIDIKKGKGKPQKTPFSRHLQPLWPNGKPVAEAKLKDIESYLYLIPLADHPFYVNIISDNTIKEDLQGYNGELDFEIEED</sequence>
<protein>
    <submittedName>
        <fullName evidence="1">Uncharacterized protein</fullName>
    </submittedName>
</protein>
<accession>A0A9P0GIM9</accession>
<gene>
    <name evidence="1" type="ORF">PSYICH_LOCUS11043</name>
</gene>
<proteinExistence type="predicted"/>
<name>A0A9P0GIM9_9CUCU</name>
<dbReference type="EMBL" id="OV651817">
    <property type="protein sequence ID" value="CAH1110662.1"/>
    <property type="molecule type" value="Genomic_DNA"/>
</dbReference>
<keyword evidence="2" id="KW-1185">Reference proteome</keyword>
<dbReference type="OrthoDB" id="6611988at2759"/>
<dbReference type="Proteomes" id="UP001153636">
    <property type="component" value="Chromosome 5"/>
</dbReference>
<evidence type="ECO:0000313" key="1">
    <source>
        <dbReference type="EMBL" id="CAH1110662.1"/>
    </source>
</evidence>